<reference evidence="1 2" key="1">
    <citation type="journal article" date="2022" name="Genome Biol. Evol.">
        <title>Host diet, physiology and behaviors set the stage for Lachnospiraceae cladogenesis.</title>
        <authorList>
            <person name="Vera-Ponce De Leon A."/>
            <person name="Schneider M."/>
            <person name="Jahnes B.C."/>
            <person name="Sadowski V."/>
            <person name="Camuy-Velez L.A."/>
            <person name="Duan J."/>
            <person name="Sabree Z.L."/>
        </authorList>
    </citation>
    <scope>NUCLEOTIDE SEQUENCE [LARGE SCALE GENOMIC DNA]</scope>
    <source>
        <strain evidence="1 2">PAL113</strain>
    </source>
</reference>
<accession>A0ABT1E8B1</accession>
<proteinExistence type="predicted"/>
<evidence type="ECO:0000313" key="2">
    <source>
        <dbReference type="Proteomes" id="UP001523566"/>
    </source>
</evidence>
<dbReference type="EMBL" id="JAMZFW010000002">
    <property type="protein sequence ID" value="MCP1101106.1"/>
    <property type="molecule type" value="Genomic_DNA"/>
</dbReference>
<organism evidence="1 2">
    <name type="scientific">Aequitasia blattaphilus</name>
    <dbReference type="NCBI Taxonomy" id="2949332"/>
    <lineage>
        <taxon>Bacteria</taxon>
        <taxon>Bacillati</taxon>
        <taxon>Bacillota</taxon>
        <taxon>Clostridia</taxon>
        <taxon>Lachnospirales</taxon>
        <taxon>Lachnospiraceae</taxon>
        <taxon>Aequitasia</taxon>
    </lineage>
</organism>
<keyword evidence="2" id="KW-1185">Reference proteome</keyword>
<dbReference type="Proteomes" id="UP001523566">
    <property type="component" value="Unassembled WGS sequence"/>
</dbReference>
<dbReference type="RefSeq" id="WP_262064893.1">
    <property type="nucleotide sequence ID" value="NZ_JAMXOD010000002.1"/>
</dbReference>
<sequence>MKFFKKLYLDPDLKKVDKVLEKLHKEDYSPKVSLLFIRKKQDEFVIEVMDSKYLRRDFVETGNLKVFGVACDKDGAFLLLKDLAKAAYHKEGKVDLISFLLEEEGDQQ</sequence>
<gene>
    <name evidence="1" type="ORF">NK125_01595</name>
</gene>
<protein>
    <submittedName>
        <fullName evidence="1">Uncharacterized protein</fullName>
    </submittedName>
</protein>
<name>A0ABT1E8B1_9FIRM</name>
<comment type="caution">
    <text evidence="1">The sequence shown here is derived from an EMBL/GenBank/DDBJ whole genome shotgun (WGS) entry which is preliminary data.</text>
</comment>
<evidence type="ECO:0000313" key="1">
    <source>
        <dbReference type="EMBL" id="MCP1101106.1"/>
    </source>
</evidence>